<evidence type="ECO:0000313" key="1">
    <source>
        <dbReference type="EMBL" id="JAG72473.1"/>
    </source>
</evidence>
<evidence type="ECO:0000313" key="3">
    <source>
        <dbReference type="RefSeq" id="XP_011314562.1"/>
    </source>
</evidence>
<dbReference type="KEGG" id="fas:105273683"/>
<dbReference type="AlphaFoldDB" id="A0A0C9R7G6"/>
<organism evidence="1">
    <name type="scientific">Fopius arisanus</name>
    <dbReference type="NCBI Taxonomy" id="64838"/>
    <lineage>
        <taxon>Eukaryota</taxon>
        <taxon>Metazoa</taxon>
        <taxon>Ecdysozoa</taxon>
        <taxon>Arthropoda</taxon>
        <taxon>Hexapoda</taxon>
        <taxon>Insecta</taxon>
        <taxon>Pterygota</taxon>
        <taxon>Neoptera</taxon>
        <taxon>Endopterygota</taxon>
        <taxon>Hymenoptera</taxon>
        <taxon>Apocrita</taxon>
        <taxon>Ichneumonoidea</taxon>
        <taxon>Braconidae</taxon>
        <taxon>Opiinae</taxon>
        <taxon>Fopius</taxon>
    </lineage>
</organism>
<protein>
    <submittedName>
        <fullName evidence="1">Dhx8 protein</fullName>
    </submittedName>
    <submittedName>
        <fullName evidence="3">Uncharacterized protein isoform X1</fullName>
    </submittedName>
</protein>
<name>A0A0C9R7G6_9HYME</name>
<dbReference type="EMBL" id="GBYB01002706">
    <property type="protein sequence ID" value="JAG72473.1"/>
    <property type="molecule type" value="Transcribed_RNA"/>
</dbReference>
<reference evidence="1" key="1">
    <citation type="submission" date="2015-01" db="EMBL/GenBank/DDBJ databases">
        <title>Transcriptome Assembly of Fopius arisanus.</title>
        <authorList>
            <person name="Geib S."/>
        </authorList>
    </citation>
    <scope>NUCLEOTIDE SEQUENCE</scope>
</reference>
<gene>
    <name evidence="1" type="primary">dhx8</name>
    <name evidence="3" type="synonym">LOC105273683</name>
    <name evidence="1" type="ORF">g.15439</name>
</gene>
<accession>A0A0C9R7G6</accession>
<proteinExistence type="predicted"/>
<keyword evidence="2" id="KW-1185">Reference proteome</keyword>
<evidence type="ECO:0000313" key="2">
    <source>
        <dbReference type="Proteomes" id="UP000694866"/>
    </source>
</evidence>
<accession>A0A9R1UBF2</accession>
<dbReference type="GeneID" id="105273683"/>
<reference evidence="3" key="2">
    <citation type="submission" date="2025-04" db="UniProtKB">
        <authorList>
            <consortium name="RefSeq"/>
        </authorList>
    </citation>
    <scope>IDENTIFICATION</scope>
    <source>
        <strain evidence="3">USDA-PBARC FA_bdor</strain>
        <tissue evidence="3">Whole organism</tissue>
    </source>
</reference>
<sequence>MALFIVYPCEFSMLSVQCIALIAVTIFPAVYADPFTHIVVEEVNVKMEENPFFDPWTVIFDPVGEQVSLKTPIKQDLPPNMMIGIDLILDGIEMMHFESLMCDLFNDPIIGKGIVDHGRPIGVYPTSCPFVANPDLVIENWEFPADKVPPGIPDSSAECTFTVFEKGKPPAVTITGTGKLIHKFPGIGR</sequence>
<dbReference type="Proteomes" id="UP000694866">
    <property type="component" value="Unplaced"/>
</dbReference>
<dbReference type="OrthoDB" id="7656507at2759"/>
<dbReference type="RefSeq" id="XP_011314562.1">
    <property type="nucleotide sequence ID" value="XM_011316260.1"/>
</dbReference>